<gene>
    <name evidence="4" type="ORF">SCOCK_290033</name>
</gene>
<dbReference type="InterPro" id="IPR011010">
    <property type="entry name" value="DNA_brk_join_enz"/>
</dbReference>
<feature type="domain" description="Tyr recombinase" evidence="3">
    <location>
        <begin position="48"/>
        <end position="267"/>
    </location>
</feature>
<comment type="caution">
    <text evidence="4">The sequence shown here is derived from an EMBL/GenBank/DDBJ whole genome shotgun (WGS) entry which is preliminary data.</text>
</comment>
<evidence type="ECO:0000256" key="2">
    <source>
        <dbReference type="SAM" id="MobiDB-lite"/>
    </source>
</evidence>
<dbReference type="AlphaFoldDB" id="A0A9W4GTI8"/>
<dbReference type="RefSeq" id="WP_251491420.1">
    <property type="nucleotide sequence ID" value="NZ_CAJSLV010000058.1"/>
</dbReference>
<dbReference type="EMBL" id="CAJSLV010000058">
    <property type="protein sequence ID" value="CAG6394697.1"/>
    <property type="molecule type" value="Genomic_DNA"/>
</dbReference>
<dbReference type="PROSITE" id="PS51898">
    <property type="entry name" value="TYR_RECOMBINASE"/>
    <property type="match status" value="1"/>
</dbReference>
<dbReference type="GO" id="GO:0015074">
    <property type="term" value="P:DNA integration"/>
    <property type="evidence" value="ECO:0007669"/>
    <property type="project" value="InterPro"/>
</dbReference>
<dbReference type="Gene3D" id="1.10.443.10">
    <property type="entry name" value="Intergrase catalytic core"/>
    <property type="match status" value="1"/>
</dbReference>
<dbReference type="Pfam" id="PF00589">
    <property type="entry name" value="Phage_integrase"/>
    <property type="match status" value="1"/>
</dbReference>
<keyword evidence="1" id="KW-0233">DNA recombination</keyword>
<dbReference type="Proteomes" id="UP001152519">
    <property type="component" value="Unassembled WGS sequence"/>
</dbReference>
<dbReference type="GO" id="GO:0003677">
    <property type="term" value="F:DNA binding"/>
    <property type="evidence" value="ECO:0007669"/>
    <property type="project" value="InterPro"/>
</dbReference>
<reference evidence="4" key="1">
    <citation type="submission" date="2021-05" db="EMBL/GenBank/DDBJ databases">
        <authorList>
            <person name="Arsene-Ploetze F."/>
        </authorList>
    </citation>
    <scope>NUCLEOTIDE SEQUENCE</scope>
    <source>
        <strain evidence="4">DSM 42138</strain>
    </source>
</reference>
<organism evidence="4 5">
    <name type="scientific">Actinacidiphila cocklensis</name>
    <dbReference type="NCBI Taxonomy" id="887465"/>
    <lineage>
        <taxon>Bacteria</taxon>
        <taxon>Bacillati</taxon>
        <taxon>Actinomycetota</taxon>
        <taxon>Actinomycetes</taxon>
        <taxon>Kitasatosporales</taxon>
        <taxon>Streptomycetaceae</taxon>
        <taxon>Actinacidiphila</taxon>
    </lineage>
</organism>
<sequence>MDARTRERLPVLPILVRTVDQRRKDAAAILGAARHAGPSEVFTAAGQQLVRAVVPHGTAGRIWAEDPHTGKRRDLGLEDERAFWTWAVIEVLRATGIRIEELLELSHHSLVQYRLPTTGELVPLLQIVPSKTDTERLLLVSPELADVLSAIICRVRDITGAVPLVRSYDRGECTWQEPAPLLFQRRICCEDRAFTDEPVRTMLDQALIDTGAPLRYTPHDFRRLFITDAILKGLPPQIAQVIAGHQDIHVTLGYKAVYPEEGIQAHMAFLARRRSLRPSEEYRVPTDQEWQEFLGHFEQPKVSIGACGRAFGTPCIHEHACVRCPMLWPDPAQCDRLIEIRDNLLARIAEAEREGWLGEVEGLQVSPAGAEDKLAQLDVAPPDPAPSNSAFPRSPASVPLPRNLTSTPTSHEAE</sequence>
<dbReference type="CDD" id="cd00397">
    <property type="entry name" value="DNA_BRE_C"/>
    <property type="match status" value="1"/>
</dbReference>
<dbReference type="InterPro" id="IPR002104">
    <property type="entry name" value="Integrase_catalytic"/>
</dbReference>
<dbReference type="GO" id="GO:0006310">
    <property type="term" value="P:DNA recombination"/>
    <property type="evidence" value="ECO:0007669"/>
    <property type="project" value="UniProtKB-KW"/>
</dbReference>
<dbReference type="InterPro" id="IPR013762">
    <property type="entry name" value="Integrase-like_cat_sf"/>
</dbReference>
<evidence type="ECO:0000256" key="1">
    <source>
        <dbReference type="ARBA" id="ARBA00023172"/>
    </source>
</evidence>
<feature type="region of interest" description="Disordered" evidence="2">
    <location>
        <begin position="367"/>
        <end position="414"/>
    </location>
</feature>
<dbReference type="SUPFAM" id="SSF56349">
    <property type="entry name" value="DNA breaking-rejoining enzymes"/>
    <property type="match status" value="1"/>
</dbReference>
<evidence type="ECO:0000313" key="4">
    <source>
        <dbReference type="EMBL" id="CAG6394697.1"/>
    </source>
</evidence>
<protein>
    <recommendedName>
        <fullName evidence="3">Tyr recombinase domain-containing protein</fullName>
    </recommendedName>
</protein>
<proteinExistence type="predicted"/>
<keyword evidence="5" id="KW-1185">Reference proteome</keyword>
<name>A0A9W4GTI8_9ACTN</name>
<evidence type="ECO:0000313" key="5">
    <source>
        <dbReference type="Proteomes" id="UP001152519"/>
    </source>
</evidence>
<feature type="compositionally biased region" description="Polar residues" evidence="2">
    <location>
        <begin position="403"/>
        <end position="414"/>
    </location>
</feature>
<accession>A0A9W4GTI8</accession>
<evidence type="ECO:0000259" key="3">
    <source>
        <dbReference type="PROSITE" id="PS51898"/>
    </source>
</evidence>